<reference evidence="2 3" key="1">
    <citation type="submission" date="2019-05" db="EMBL/GenBank/DDBJ databases">
        <title>The compact genome of Giardia muris reveals important steps in the evolution of intestinal protozoan parasites.</title>
        <authorList>
            <person name="Xu F."/>
            <person name="Jimenez-Gonzalez A."/>
            <person name="Einarsson E."/>
            <person name="Astvaldsson A."/>
            <person name="Peirasmaki D."/>
            <person name="Eckmann L."/>
            <person name="Andersson J.O."/>
            <person name="Svard S.G."/>
            <person name="Jerlstrom-Hultqvist J."/>
        </authorList>
    </citation>
    <scope>NUCLEOTIDE SEQUENCE [LARGE SCALE GENOMIC DNA]</scope>
    <source>
        <strain evidence="2 3">Roberts-Thomson</strain>
    </source>
</reference>
<proteinExistence type="predicted"/>
<keyword evidence="3" id="KW-1185">Reference proteome</keyword>
<organism evidence="2 3">
    <name type="scientific">Giardia muris</name>
    <dbReference type="NCBI Taxonomy" id="5742"/>
    <lineage>
        <taxon>Eukaryota</taxon>
        <taxon>Metamonada</taxon>
        <taxon>Diplomonadida</taxon>
        <taxon>Hexamitidae</taxon>
        <taxon>Giardiinae</taxon>
        <taxon>Giardia</taxon>
    </lineage>
</organism>
<feature type="transmembrane region" description="Helical" evidence="1">
    <location>
        <begin position="165"/>
        <end position="185"/>
    </location>
</feature>
<dbReference type="AlphaFoldDB" id="A0A4Z1T1V5"/>
<keyword evidence="1" id="KW-0812">Transmembrane</keyword>
<gene>
    <name evidence="2" type="ORF">GMRT_15084</name>
</gene>
<evidence type="ECO:0000313" key="3">
    <source>
        <dbReference type="Proteomes" id="UP000315496"/>
    </source>
</evidence>
<feature type="transmembrane region" description="Helical" evidence="1">
    <location>
        <begin position="77"/>
        <end position="97"/>
    </location>
</feature>
<feature type="transmembrane region" description="Helical" evidence="1">
    <location>
        <begin position="205"/>
        <end position="224"/>
    </location>
</feature>
<feature type="transmembrane region" description="Helical" evidence="1">
    <location>
        <begin position="44"/>
        <end position="65"/>
    </location>
</feature>
<protein>
    <submittedName>
        <fullName evidence="2">Putative Yip interacting protein</fullName>
    </submittedName>
</protein>
<dbReference type="EMBL" id="VDLU01000004">
    <property type="protein sequence ID" value="TNJ26957.1"/>
    <property type="molecule type" value="Genomic_DNA"/>
</dbReference>
<evidence type="ECO:0000256" key="1">
    <source>
        <dbReference type="SAM" id="Phobius"/>
    </source>
</evidence>
<keyword evidence="1" id="KW-1133">Transmembrane helix</keyword>
<sequence length="226" mass="24803">MEFLKLGRYAGLATGKPFDNGAMTRTYQVIGENGNMLLRNLSPYFDLTSMAFLTRLGLLLFPYVSFERRSQGLPLDLYTALVGHGVYGMAVALRSILSTQGFTTLRFTWHVTIAAIIIGLELVVVVLVGGSVGLPLPKLETLSLICYKVFFAGVVILLSMLGRIAYALSMAFVGMGLAVHLGMYGTQYIQEAKSRLCLSPRQLTVQTWLIATWALLQPAILLVLTF</sequence>
<dbReference type="Proteomes" id="UP000315496">
    <property type="component" value="Chromosome 4"/>
</dbReference>
<dbReference type="VEuPathDB" id="GiardiaDB:GMRT_15084"/>
<name>A0A4Z1T1V5_GIAMU</name>
<feature type="transmembrane region" description="Helical" evidence="1">
    <location>
        <begin position="109"/>
        <end position="129"/>
    </location>
</feature>
<feature type="transmembrane region" description="Helical" evidence="1">
    <location>
        <begin position="141"/>
        <end position="158"/>
    </location>
</feature>
<comment type="caution">
    <text evidence="2">The sequence shown here is derived from an EMBL/GenBank/DDBJ whole genome shotgun (WGS) entry which is preliminary data.</text>
</comment>
<keyword evidence="1" id="KW-0472">Membrane</keyword>
<accession>A0A4Z1T1V5</accession>
<evidence type="ECO:0000313" key="2">
    <source>
        <dbReference type="EMBL" id="TNJ26957.1"/>
    </source>
</evidence>